<feature type="compositionally biased region" description="Basic and acidic residues" evidence="1">
    <location>
        <begin position="207"/>
        <end position="216"/>
    </location>
</feature>
<feature type="compositionally biased region" description="Basic residues" evidence="1">
    <location>
        <begin position="12"/>
        <end position="21"/>
    </location>
</feature>
<organism evidence="2 3">
    <name type="scientific">Klebsormidium nitens</name>
    <name type="common">Green alga</name>
    <name type="synonym">Ulothrix nitens</name>
    <dbReference type="NCBI Taxonomy" id="105231"/>
    <lineage>
        <taxon>Eukaryota</taxon>
        <taxon>Viridiplantae</taxon>
        <taxon>Streptophyta</taxon>
        <taxon>Klebsormidiophyceae</taxon>
        <taxon>Klebsormidiales</taxon>
        <taxon>Klebsormidiaceae</taxon>
        <taxon>Klebsormidium</taxon>
    </lineage>
</organism>
<dbReference type="PANTHER" id="PTHR22876:SF5">
    <property type="entry name" value="CHROMOSOME 9 OPEN READING FRAME 85"/>
    <property type="match status" value="1"/>
</dbReference>
<dbReference type="OMA" id="YHELCED"/>
<evidence type="ECO:0000313" key="2">
    <source>
        <dbReference type="EMBL" id="GAQ86390.1"/>
    </source>
</evidence>
<keyword evidence="3" id="KW-1185">Reference proteome</keyword>
<dbReference type="Proteomes" id="UP000054558">
    <property type="component" value="Unassembled WGS sequence"/>
</dbReference>
<reference evidence="2 3" key="1">
    <citation type="journal article" date="2014" name="Nat. Commun.">
        <title>Klebsormidium flaccidum genome reveals primary factors for plant terrestrial adaptation.</title>
        <authorList>
            <person name="Hori K."/>
            <person name="Maruyama F."/>
            <person name="Fujisawa T."/>
            <person name="Togashi T."/>
            <person name="Yamamoto N."/>
            <person name="Seo M."/>
            <person name="Sato S."/>
            <person name="Yamada T."/>
            <person name="Mori H."/>
            <person name="Tajima N."/>
            <person name="Moriyama T."/>
            <person name="Ikeuchi M."/>
            <person name="Watanabe M."/>
            <person name="Wada H."/>
            <person name="Kobayashi K."/>
            <person name="Saito M."/>
            <person name="Masuda T."/>
            <person name="Sasaki-Sekimoto Y."/>
            <person name="Mashiguchi K."/>
            <person name="Awai K."/>
            <person name="Shimojima M."/>
            <person name="Masuda S."/>
            <person name="Iwai M."/>
            <person name="Nobusawa T."/>
            <person name="Narise T."/>
            <person name="Kondo S."/>
            <person name="Saito H."/>
            <person name="Sato R."/>
            <person name="Murakawa M."/>
            <person name="Ihara Y."/>
            <person name="Oshima-Yamada Y."/>
            <person name="Ohtaka K."/>
            <person name="Satoh M."/>
            <person name="Sonobe K."/>
            <person name="Ishii M."/>
            <person name="Ohtani R."/>
            <person name="Kanamori-Sato M."/>
            <person name="Honoki R."/>
            <person name="Miyazaki D."/>
            <person name="Mochizuki H."/>
            <person name="Umetsu J."/>
            <person name="Higashi K."/>
            <person name="Shibata D."/>
            <person name="Kamiya Y."/>
            <person name="Sato N."/>
            <person name="Nakamura Y."/>
            <person name="Tabata S."/>
            <person name="Ida S."/>
            <person name="Kurokawa K."/>
            <person name="Ohta H."/>
        </authorList>
    </citation>
    <scope>NUCLEOTIDE SEQUENCE [LARGE SCALE GENOMIC DNA]</scope>
    <source>
        <strain evidence="2 3">NIES-2285</strain>
    </source>
</reference>
<dbReference type="AlphaFoldDB" id="A0A1Y1I608"/>
<sequence>MSTKRGGAPKGPPKHQNKRAYKPFQDVKKNPSEPGGSDGRTFAPIAGVCVRCKEQLEWRRKYGKYKPLSAPTKCNWCQKRNVRSAYHAICSACANAKGACGKCCKQVNHIVGKGAEQEEAERRNLEEALSGMRERDRRTLLRAMEKGSAKLDRGPADDAPTGEEDVESDVDSDADSGNSGVESNDENEVSVSRKSKGRAATTSRSADAPESKRANEENASDGDDPSDSASEWESEGEAEANGVGSDEKTDARREADDISQEEVAEASRGSEGVEMLRKTLKDSLAVDEGHEAGKAVSAGGA</sequence>
<evidence type="ECO:0000256" key="1">
    <source>
        <dbReference type="SAM" id="MobiDB-lite"/>
    </source>
</evidence>
<dbReference type="EMBL" id="DF237235">
    <property type="protein sequence ID" value="GAQ86390.1"/>
    <property type="molecule type" value="Genomic_DNA"/>
</dbReference>
<proteinExistence type="predicted"/>
<dbReference type="Pfam" id="PF10217">
    <property type="entry name" value="DUF2039"/>
    <property type="match status" value="1"/>
</dbReference>
<feature type="region of interest" description="Disordered" evidence="1">
    <location>
        <begin position="144"/>
        <end position="274"/>
    </location>
</feature>
<evidence type="ECO:0000313" key="3">
    <source>
        <dbReference type="Proteomes" id="UP000054558"/>
    </source>
</evidence>
<feature type="compositionally biased region" description="Acidic residues" evidence="1">
    <location>
        <begin position="160"/>
        <end position="174"/>
    </location>
</feature>
<feature type="compositionally biased region" description="Basic and acidic residues" evidence="1">
    <location>
        <begin position="144"/>
        <end position="156"/>
    </location>
</feature>
<accession>A0A1Y1I608</accession>
<dbReference type="PANTHER" id="PTHR22876">
    <property type="entry name" value="ZGC:101016"/>
    <property type="match status" value="1"/>
</dbReference>
<dbReference type="InterPro" id="IPR019351">
    <property type="entry name" value="DUF2039"/>
</dbReference>
<feature type="compositionally biased region" description="Basic and acidic residues" evidence="1">
    <location>
        <begin position="245"/>
        <end position="256"/>
    </location>
</feature>
<name>A0A1Y1I608_KLENI</name>
<protein>
    <submittedName>
        <fullName evidence="2">Uncharacterized protein</fullName>
    </submittedName>
</protein>
<gene>
    <name evidence="2" type="ORF">KFL_002860140</name>
</gene>
<feature type="compositionally biased region" description="Acidic residues" evidence="1">
    <location>
        <begin position="218"/>
        <end position="238"/>
    </location>
</feature>
<feature type="region of interest" description="Disordered" evidence="1">
    <location>
        <begin position="1"/>
        <end position="39"/>
    </location>
</feature>
<dbReference type="OrthoDB" id="250548at2759"/>